<dbReference type="EC" id="1.16.3.1" evidence="6"/>
<comment type="catalytic activity">
    <reaction evidence="6">
        <text>4 Fe(2+) + O2 + 4 H(+) = 4 Fe(3+) + 2 H2O</text>
        <dbReference type="Rhea" id="RHEA:11148"/>
        <dbReference type="ChEBI" id="CHEBI:15377"/>
        <dbReference type="ChEBI" id="CHEBI:15378"/>
        <dbReference type="ChEBI" id="CHEBI:15379"/>
        <dbReference type="ChEBI" id="CHEBI:29033"/>
        <dbReference type="ChEBI" id="CHEBI:29034"/>
        <dbReference type="EC" id="1.16.3.1"/>
    </reaction>
</comment>
<dbReference type="CDD" id="cd01056">
    <property type="entry name" value="Euk_Ferritin"/>
    <property type="match status" value="1"/>
</dbReference>
<dbReference type="Gene3D" id="1.20.1260.10">
    <property type="match status" value="1"/>
</dbReference>
<dbReference type="InterPro" id="IPR008331">
    <property type="entry name" value="Ferritin_DPS_dom"/>
</dbReference>
<keyword evidence="10" id="KW-1185">Reference proteome</keyword>
<comment type="function">
    <text evidence="6">Stores iron in a soluble, non-toxic, readily available form. Important for iron homeostasis. Iron is taken up in the ferrous form and deposited as ferric hydroxides after oxidation.</text>
</comment>
<gene>
    <name evidence="9" type="primary">FRI</name>
    <name evidence="9" type="ORF">Anas_02766</name>
</gene>
<keyword evidence="6" id="KW-0560">Oxidoreductase</keyword>
<dbReference type="AlphaFoldDB" id="A0A5N5T8U1"/>
<dbReference type="InterPro" id="IPR001519">
    <property type="entry name" value="Ferritin"/>
</dbReference>
<evidence type="ECO:0000313" key="9">
    <source>
        <dbReference type="EMBL" id="KAB7502458.1"/>
    </source>
</evidence>
<dbReference type="Proteomes" id="UP000326759">
    <property type="component" value="Unassembled WGS sequence"/>
</dbReference>
<dbReference type="GO" id="GO:0008198">
    <property type="term" value="F:ferrous iron binding"/>
    <property type="evidence" value="ECO:0007669"/>
    <property type="project" value="TreeGrafter"/>
</dbReference>
<dbReference type="SUPFAM" id="SSF47240">
    <property type="entry name" value="Ferritin-like"/>
    <property type="match status" value="1"/>
</dbReference>
<proteinExistence type="inferred from homology"/>
<evidence type="ECO:0000256" key="3">
    <source>
        <dbReference type="ARBA" id="ARBA00022723"/>
    </source>
</evidence>
<protein>
    <recommendedName>
        <fullName evidence="6">Ferritin</fullName>
        <ecNumber evidence="6">1.16.3.1</ecNumber>
    </recommendedName>
</protein>
<dbReference type="OrthoDB" id="186462at2759"/>
<keyword evidence="2 6" id="KW-0409">Iron storage</keyword>
<evidence type="ECO:0000313" key="10">
    <source>
        <dbReference type="Proteomes" id="UP000326759"/>
    </source>
</evidence>
<feature type="binding site" evidence="5">
    <location>
        <position position="62"/>
    </location>
    <ligand>
        <name>Fe cation</name>
        <dbReference type="ChEBI" id="CHEBI:24875"/>
        <label>1</label>
    </ligand>
</feature>
<evidence type="ECO:0000259" key="8">
    <source>
        <dbReference type="PROSITE" id="PS50905"/>
    </source>
</evidence>
<keyword evidence="7" id="KW-0812">Transmembrane</keyword>
<keyword evidence="3 5" id="KW-0479">Metal-binding</keyword>
<evidence type="ECO:0000256" key="2">
    <source>
        <dbReference type="ARBA" id="ARBA00022434"/>
    </source>
</evidence>
<keyword evidence="7" id="KW-0472">Membrane</keyword>
<dbReference type="GO" id="GO:0005737">
    <property type="term" value="C:cytoplasm"/>
    <property type="evidence" value="ECO:0007669"/>
    <property type="project" value="TreeGrafter"/>
</dbReference>
<evidence type="ECO:0000256" key="5">
    <source>
        <dbReference type="PIRSR" id="PIRSR601519-1"/>
    </source>
</evidence>
<accession>A0A5N5T8U1</accession>
<feature type="domain" description="Ferritin-like diiron" evidence="8">
    <location>
        <begin position="45"/>
        <end position="194"/>
    </location>
</feature>
<feature type="non-terminal residue" evidence="9">
    <location>
        <position position="1"/>
    </location>
</feature>
<dbReference type="PANTHER" id="PTHR11431">
    <property type="entry name" value="FERRITIN"/>
    <property type="match status" value="1"/>
</dbReference>
<dbReference type="InterPro" id="IPR014034">
    <property type="entry name" value="Ferritin_CS"/>
</dbReference>
<sequence>GSPVCEQAVLERCNYITFLLLFIFADSLFYFSILRLFIMANRIRQNYHEECEAFINKVVNLELIASYTYLSMSFNFNRDGVSLPGMEHLCKELSEEKHKDAEYFMKIQNKRGGRTVLQAIESPFIQTWETALKGLQDILSLEKRLNQALLDLHERASDKKDPHLTDFLEGEYLDKEVELINKIGHCISRVKRAGPTGLGEYVLDRNIST</sequence>
<dbReference type="GO" id="GO:0006879">
    <property type="term" value="P:intracellular iron ion homeostasis"/>
    <property type="evidence" value="ECO:0007669"/>
    <property type="project" value="UniProtKB-KW"/>
</dbReference>
<dbReference type="PANTHER" id="PTHR11431:SF75">
    <property type="entry name" value="FERRITIN"/>
    <property type="match status" value="1"/>
</dbReference>
<dbReference type="Pfam" id="PF00210">
    <property type="entry name" value="Ferritin"/>
    <property type="match status" value="1"/>
</dbReference>
<dbReference type="EMBL" id="SEYY01007479">
    <property type="protein sequence ID" value="KAB7502458.1"/>
    <property type="molecule type" value="Genomic_DNA"/>
</dbReference>
<dbReference type="InterPro" id="IPR009040">
    <property type="entry name" value="Ferritin-like_diiron"/>
</dbReference>
<evidence type="ECO:0000256" key="6">
    <source>
        <dbReference type="RuleBase" id="RU361145"/>
    </source>
</evidence>
<dbReference type="FunFam" id="1.20.1260.10:FF:000002">
    <property type="entry name" value="Ferritin, mitochondrial"/>
    <property type="match status" value="1"/>
</dbReference>
<dbReference type="GO" id="GO:0006826">
    <property type="term" value="P:iron ion transport"/>
    <property type="evidence" value="ECO:0007669"/>
    <property type="project" value="InterPro"/>
</dbReference>
<dbReference type="GO" id="GO:0004322">
    <property type="term" value="F:ferroxidase activity"/>
    <property type="evidence" value="ECO:0007669"/>
    <property type="project" value="UniProtKB-EC"/>
</dbReference>
<comment type="similarity">
    <text evidence="1 6">Belongs to the ferritin family.</text>
</comment>
<dbReference type="InterPro" id="IPR012347">
    <property type="entry name" value="Ferritin-like"/>
</dbReference>
<keyword evidence="4 5" id="KW-0408">Iron</keyword>
<evidence type="ECO:0000256" key="1">
    <source>
        <dbReference type="ARBA" id="ARBA00007513"/>
    </source>
</evidence>
<dbReference type="PROSITE" id="PS00204">
    <property type="entry name" value="FERRITIN_2"/>
    <property type="match status" value="1"/>
</dbReference>
<evidence type="ECO:0000256" key="4">
    <source>
        <dbReference type="ARBA" id="ARBA00023004"/>
    </source>
</evidence>
<organism evidence="9 10">
    <name type="scientific">Armadillidium nasatum</name>
    <dbReference type="NCBI Taxonomy" id="96803"/>
    <lineage>
        <taxon>Eukaryota</taxon>
        <taxon>Metazoa</taxon>
        <taxon>Ecdysozoa</taxon>
        <taxon>Arthropoda</taxon>
        <taxon>Crustacea</taxon>
        <taxon>Multicrustacea</taxon>
        <taxon>Malacostraca</taxon>
        <taxon>Eumalacostraca</taxon>
        <taxon>Peracarida</taxon>
        <taxon>Isopoda</taxon>
        <taxon>Oniscidea</taxon>
        <taxon>Crinocheta</taxon>
        <taxon>Armadillidiidae</taxon>
        <taxon>Armadillidium</taxon>
    </lineage>
</organism>
<comment type="caution">
    <text evidence="9">The sequence shown here is derived from an EMBL/GenBank/DDBJ whole genome shotgun (WGS) entry which is preliminary data.</text>
</comment>
<name>A0A5N5T8U1_9CRUS</name>
<feature type="transmembrane region" description="Helical" evidence="7">
    <location>
        <begin position="15"/>
        <end position="38"/>
    </location>
</feature>
<feature type="binding site" evidence="5">
    <location>
        <position position="142"/>
    </location>
    <ligand>
        <name>Fe cation</name>
        <dbReference type="ChEBI" id="CHEBI:24875"/>
        <label>2</label>
    </ligand>
</feature>
<keyword evidence="7" id="KW-1133">Transmembrane helix</keyword>
<dbReference type="InterPro" id="IPR009078">
    <property type="entry name" value="Ferritin-like_SF"/>
</dbReference>
<reference evidence="9 10" key="1">
    <citation type="journal article" date="2019" name="PLoS Biol.">
        <title>Sex chromosomes control vertical transmission of feminizing Wolbachia symbionts in an isopod.</title>
        <authorList>
            <person name="Becking T."/>
            <person name="Chebbi M.A."/>
            <person name="Giraud I."/>
            <person name="Moumen B."/>
            <person name="Laverre T."/>
            <person name="Caubet Y."/>
            <person name="Peccoud J."/>
            <person name="Gilbert C."/>
            <person name="Cordaux R."/>
        </authorList>
    </citation>
    <scope>NUCLEOTIDE SEQUENCE [LARGE SCALE GENOMIC DNA]</scope>
    <source>
        <strain evidence="9">ANa2</strain>
        <tissue evidence="9">Whole body excluding digestive tract and cuticle</tissue>
    </source>
</reference>
<dbReference type="PROSITE" id="PS50905">
    <property type="entry name" value="FERRITIN_LIKE"/>
    <property type="match status" value="1"/>
</dbReference>
<evidence type="ECO:0000256" key="7">
    <source>
        <dbReference type="SAM" id="Phobius"/>
    </source>
</evidence>
<dbReference type="GO" id="GO:0008199">
    <property type="term" value="F:ferric iron binding"/>
    <property type="evidence" value="ECO:0007669"/>
    <property type="project" value="InterPro"/>
</dbReference>